<evidence type="ECO:0000256" key="7">
    <source>
        <dbReference type="ARBA" id="ARBA00022989"/>
    </source>
</evidence>
<keyword evidence="6 9" id="KW-0812">Transmembrane</keyword>
<dbReference type="InterPro" id="IPR010129">
    <property type="entry name" value="T1SS_HlyD"/>
</dbReference>
<keyword evidence="8 9" id="KW-0472">Membrane</keyword>
<dbReference type="InterPro" id="IPR058982">
    <property type="entry name" value="Beta-barrel_AprE"/>
</dbReference>
<evidence type="ECO:0000313" key="13">
    <source>
        <dbReference type="EMBL" id="CTQ48910.1"/>
    </source>
</evidence>
<comment type="subcellular location">
    <subcellularLocation>
        <location evidence="1 9">Cell inner membrane</location>
        <topology evidence="1 9">Single-pass membrane protein</topology>
    </subcellularLocation>
</comment>
<keyword evidence="3 9" id="KW-0813">Transport</keyword>
<dbReference type="Gene3D" id="2.40.50.100">
    <property type="match status" value="1"/>
</dbReference>
<evidence type="ECO:0000256" key="9">
    <source>
        <dbReference type="RuleBase" id="RU365093"/>
    </source>
</evidence>
<dbReference type="PANTHER" id="PTHR30386">
    <property type="entry name" value="MEMBRANE FUSION SUBUNIT OF EMRAB-TOLC MULTIDRUG EFFLUX PUMP"/>
    <property type="match status" value="1"/>
</dbReference>
<evidence type="ECO:0000256" key="5">
    <source>
        <dbReference type="ARBA" id="ARBA00022519"/>
    </source>
</evidence>
<feature type="domain" description="AprE-like long alpha-helical hairpin" evidence="11">
    <location>
        <begin position="122"/>
        <end position="310"/>
    </location>
</feature>
<feature type="transmembrane region" description="Helical" evidence="9">
    <location>
        <begin position="46"/>
        <end position="66"/>
    </location>
</feature>
<protein>
    <recommendedName>
        <fullName evidence="9">Membrane fusion protein (MFP) family protein</fullName>
    </recommendedName>
</protein>
<dbReference type="Proteomes" id="UP000049222">
    <property type="component" value="Unassembled WGS sequence"/>
</dbReference>
<dbReference type="EMBL" id="CXSU01000011">
    <property type="protein sequence ID" value="CTQ48910.1"/>
    <property type="molecule type" value="Genomic_DNA"/>
</dbReference>
<name>A0A0M6YG33_9RHOB</name>
<organism evidence="13 14">
    <name type="scientific">Jannaschia donghaensis</name>
    <dbReference type="NCBI Taxonomy" id="420998"/>
    <lineage>
        <taxon>Bacteria</taxon>
        <taxon>Pseudomonadati</taxon>
        <taxon>Pseudomonadota</taxon>
        <taxon>Alphaproteobacteria</taxon>
        <taxon>Rhodobacterales</taxon>
        <taxon>Roseobacteraceae</taxon>
        <taxon>Jannaschia</taxon>
    </lineage>
</organism>
<evidence type="ECO:0000313" key="14">
    <source>
        <dbReference type="Proteomes" id="UP000049222"/>
    </source>
</evidence>
<dbReference type="InterPro" id="IPR058781">
    <property type="entry name" value="HH_AprE-like"/>
</dbReference>
<dbReference type="STRING" id="420998.JDO7802_00918"/>
<dbReference type="PANTHER" id="PTHR30386:SF17">
    <property type="entry name" value="ALKALINE PROTEASE SECRETION PROTEIN APRE"/>
    <property type="match status" value="1"/>
</dbReference>
<dbReference type="GO" id="GO:0015031">
    <property type="term" value="P:protein transport"/>
    <property type="evidence" value="ECO:0007669"/>
    <property type="project" value="InterPro"/>
</dbReference>
<accession>A0A0M6YG33</accession>
<keyword evidence="7 9" id="KW-1133">Transmembrane helix</keyword>
<evidence type="ECO:0000256" key="3">
    <source>
        <dbReference type="ARBA" id="ARBA00022448"/>
    </source>
</evidence>
<reference evidence="13 14" key="1">
    <citation type="submission" date="2015-07" db="EMBL/GenBank/DDBJ databases">
        <authorList>
            <person name="Noorani M."/>
        </authorList>
    </citation>
    <scope>NUCLEOTIDE SEQUENCE [LARGE SCALE GENOMIC DNA]</scope>
    <source>
        <strain evidence="13 14">CECT 7802</strain>
    </source>
</reference>
<sequence>MTEVPAKADQDVPAKTASKPVALRMGEAPKSPAAIAPPKWSVARPMMIGVIGLAILLGGFGTWAVMANISGAIISSGRVAVDSNRQVVQHPDGGVVTEILVREGDRVKEGDVLVRLDPVNLRSEMEILRDQLLEIAARTVRLMAERDELDTLDFPRDLQDAAERMPTVAEMVQGQTNLFEARKASRAREAEQLARRKDQIASQVDGITAQSVALESQLGFIREELESQQSLLDRGLAQAPRVLALQREEAGLLGQSGEFAASIAELEGRATEIDLEILKLGTAAREAAITELRDLSFRQIELAEQFRAVTGRMERLDITAPVDGVVYDLKVFAQRSVIRPADPVLFLVPQDRPLVIQTQVDPIHIDQVYPGQPVTLRLPTFDARTTPELFGEIIRVSPDAFTDQATGLAYYQAEILPGEGQIDRLNGQPLLPGMPVEAYLRTDDRSPLGYLVKPLADYFNRAFREG</sequence>
<keyword evidence="14" id="KW-1185">Reference proteome</keyword>
<dbReference type="GO" id="GO:0005886">
    <property type="term" value="C:plasma membrane"/>
    <property type="evidence" value="ECO:0007669"/>
    <property type="project" value="UniProtKB-SubCell"/>
</dbReference>
<dbReference type="SUPFAM" id="SSF51230">
    <property type="entry name" value="Single hybrid motif"/>
    <property type="match status" value="1"/>
</dbReference>
<dbReference type="PRINTS" id="PR01490">
    <property type="entry name" value="RTXTOXIND"/>
</dbReference>
<evidence type="ECO:0000256" key="10">
    <source>
        <dbReference type="SAM" id="MobiDB-lite"/>
    </source>
</evidence>
<dbReference type="InterPro" id="IPR011053">
    <property type="entry name" value="Single_hybrid_motif"/>
</dbReference>
<dbReference type="Pfam" id="PF26002">
    <property type="entry name" value="Beta-barrel_AprE"/>
    <property type="match status" value="1"/>
</dbReference>
<feature type="region of interest" description="Disordered" evidence="10">
    <location>
        <begin position="1"/>
        <end position="21"/>
    </location>
</feature>
<feature type="compositionally biased region" description="Basic and acidic residues" evidence="10">
    <location>
        <begin position="1"/>
        <end position="12"/>
    </location>
</feature>
<evidence type="ECO:0000256" key="2">
    <source>
        <dbReference type="ARBA" id="ARBA00009477"/>
    </source>
</evidence>
<keyword evidence="4 9" id="KW-1003">Cell membrane</keyword>
<dbReference type="AlphaFoldDB" id="A0A0M6YG33"/>
<evidence type="ECO:0000256" key="6">
    <source>
        <dbReference type="ARBA" id="ARBA00022692"/>
    </source>
</evidence>
<feature type="domain" description="AprE-like beta-barrel" evidence="12">
    <location>
        <begin position="354"/>
        <end position="442"/>
    </location>
</feature>
<dbReference type="Gene3D" id="2.40.30.170">
    <property type="match status" value="1"/>
</dbReference>
<evidence type="ECO:0000256" key="8">
    <source>
        <dbReference type="ARBA" id="ARBA00023136"/>
    </source>
</evidence>
<dbReference type="Pfam" id="PF25994">
    <property type="entry name" value="HH_AprE"/>
    <property type="match status" value="1"/>
</dbReference>
<proteinExistence type="inferred from homology"/>
<keyword evidence="5 9" id="KW-0997">Cell inner membrane</keyword>
<dbReference type="NCBIfam" id="TIGR01843">
    <property type="entry name" value="type_I_hlyD"/>
    <property type="match status" value="1"/>
</dbReference>
<comment type="similarity">
    <text evidence="2 9">Belongs to the membrane fusion protein (MFP) (TC 8.A.1) family.</text>
</comment>
<evidence type="ECO:0000259" key="12">
    <source>
        <dbReference type="Pfam" id="PF26002"/>
    </source>
</evidence>
<evidence type="ECO:0000256" key="1">
    <source>
        <dbReference type="ARBA" id="ARBA00004377"/>
    </source>
</evidence>
<evidence type="ECO:0000259" key="11">
    <source>
        <dbReference type="Pfam" id="PF25994"/>
    </source>
</evidence>
<evidence type="ECO:0000256" key="4">
    <source>
        <dbReference type="ARBA" id="ARBA00022475"/>
    </source>
</evidence>
<gene>
    <name evidence="13" type="primary">prsE</name>
    <name evidence="13" type="ORF">JDO7802_00918</name>
</gene>
<dbReference type="InterPro" id="IPR050739">
    <property type="entry name" value="MFP"/>
</dbReference>